<dbReference type="AlphaFoldDB" id="A0AAF0V543"/>
<reference evidence="5" key="1">
    <citation type="submission" date="2023-08" db="EMBL/GenBank/DDBJ databases">
        <title>A de novo genome assembly of Solanum verrucosum Schlechtendal, a Mexican diploid species geographically isolated from the other diploid A-genome species in potato relatives.</title>
        <authorList>
            <person name="Hosaka K."/>
        </authorList>
    </citation>
    <scope>NUCLEOTIDE SEQUENCE</scope>
    <source>
        <tissue evidence="5">Young leaves</tissue>
    </source>
</reference>
<feature type="region of interest" description="Disordered" evidence="4">
    <location>
        <begin position="1"/>
        <end position="52"/>
    </location>
</feature>
<dbReference type="InterPro" id="IPR038538">
    <property type="entry name" value="MTERF_sf"/>
</dbReference>
<keyword evidence="6" id="KW-1185">Reference proteome</keyword>
<evidence type="ECO:0000256" key="2">
    <source>
        <dbReference type="ARBA" id="ARBA00022472"/>
    </source>
</evidence>
<gene>
    <name evidence="5" type="ORF">MTR67_050306</name>
</gene>
<dbReference type="PANTHER" id="PTHR13068">
    <property type="entry name" value="CGI-12 PROTEIN-RELATED"/>
    <property type="match status" value="1"/>
</dbReference>
<dbReference type="PANTHER" id="PTHR13068:SF46">
    <property type="entry name" value="OS03G0360600 PROTEIN"/>
    <property type="match status" value="1"/>
</dbReference>
<keyword evidence="2" id="KW-0805">Transcription regulation</keyword>
<feature type="compositionally biased region" description="Pro residues" evidence="4">
    <location>
        <begin position="34"/>
        <end position="50"/>
    </location>
</feature>
<evidence type="ECO:0000313" key="5">
    <source>
        <dbReference type="EMBL" id="WMV56921.1"/>
    </source>
</evidence>
<keyword evidence="3" id="KW-0809">Transit peptide</keyword>
<dbReference type="SMART" id="SM00733">
    <property type="entry name" value="Mterf"/>
    <property type="match status" value="6"/>
</dbReference>
<dbReference type="EMBL" id="CP133623">
    <property type="protein sequence ID" value="WMV56921.1"/>
    <property type="molecule type" value="Genomic_DNA"/>
</dbReference>
<evidence type="ECO:0000313" key="6">
    <source>
        <dbReference type="Proteomes" id="UP001234989"/>
    </source>
</evidence>
<dbReference type="Gene3D" id="1.25.70.10">
    <property type="entry name" value="Transcription termination factor 3, mitochondrial"/>
    <property type="match status" value="1"/>
</dbReference>
<feature type="compositionally biased region" description="Low complexity" evidence="4">
    <location>
        <begin position="7"/>
        <end position="33"/>
    </location>
</feature>
<dbReference type="InterPro" id="IPR003690">
    <property type="entry name" value="MTERF"/>
</dbReference>
<evidence type="ECO:0000256" key="4">
    <source>
        <dbReference type="SAM" id="MobiDB-lite"/>
    </source>
</evidence>
<evidence type="ECO:0000256" key="3">
    <source>
        <dbReference type="ARBA" id="ARBA00022946"/>
    </source>
</evidence>
<name>A0AAF0V543_SOLVR</name>
<organism evidence="5 6">
    <name type="scientific">Solanum verrucosum</name>
    <dbReference type="NCBI Taxonomy" id="315347"/>
    <lineage>
        <taxon>Eukaryota</taxon>
        <taxon>Viridiplantae</taxon>
        <taxon>Streptophyta</taxon>
        <taxon>Embryophyta</taxon>
        <taxon>Tracheophyta</taxon>
        <taxon>Spermatophyta</taxon>
        <taxon>Magnoliopsida</taxon>
        <taxon>eudicotyledons</taxon>
        <taxon>Gunneridae</taxon>
        <taxon>Pentapetalae</taxon>
        <taxon>asterids</taxon>
        <taxon>lamiids</taxon>
        <taxon>Solanales</taxon>
        <taxon>Solanaceae</taxon>
        <taxon>Solanoideae</taxon>
        <taxon>Solaneae</taxon>
        <taxon>Solanum</taxon>
    </lineage>
</organism>
<sequence length="345" mass="39278">MQETLHLSSSSSFSLPKSSISPPKSFKSSTISFPPHPKPPTPISTLPPTPTSKNSHLHEKLLFLDSLGIDSLHCLTSQPLIISSSLSHLKSVIRFLYSLNLTILDVRRVLHMCPEILTAPISTTLRAAVTFLLREVHVTGENLPGVLRRRPRLLTKCVDKHLRPTLYFLQSSIGIEDVSKCASLLSCSVETKFIPRLDYFQRIGFSRRDAKVMFRRFPSLFCYSIEENLEPKFDYFVVEMGREMMELNVFPQYFSFSLEKRIKPRHMMCVEKGVCLSLPVMLKSHESRFRDRLEVCCCSSMPEESCIDILYAWPFTSVKAAESFCEYIEIFNLHPTRGLSSSGEG</sequence>
<keyword evidence="2" id="KW-0804">Transcription</keyword>
<dbReference type="GO" id="GO:0003676">
    <property type="term" value="F:nucleic acid binding"/>
    <property type="evidence" value="ECO:0007669"/>
    <property type="project" value="InterPro"/>
</dbReference>
<evidence type="ECO:0000256" key="1">
    <source>
        <dbReference type="ARBA" id="ARBA00007692"/>
    </source>
</evidence>
<keyword evidence="2" id="KW-0806">Transcription termination</keyword>
<comment type="similarity">
    <text evidence="1">Belongs to the mTERF family.</text>
</comment>
<protein>
    <submittedName>
        <fullName evidence="5">Uncharacterized protein</fullName>
    </submittedName>
</protein>
<proteinExistence type="inferred from homology"/>
<dbReference type="Pfam" id="PF02536">
    <property type="entry name" value="mTERF"/>
    <property type="match status" value="1"/>
</dbReference>
<dbReference type="GO" id="GO:0006353">
    <property type="term" value="P:DNA-templated transcription termination"/>
    <property type="evidence" value="ECO:0007669"/>
    <property type="project" value="UniProtKB-KW"/>
</dbReference>
<accession>A0AAF0V543</accession>
<dbReference type="Proteomes" id="UP001234989">
    <property type="component" value="Chromosome 12"/>
</dbReference>